<organism evidence="2 3">
    <name type="scientific">Amphibacillus marinus</name>
    <dbReference type="NCBI Taxonomy" id="872970"/>
    <lineage>
        <taxon>Bacteria</taxon>
        <taxon>Bacillati</taxon>
        <taxon>Bacillota</taxon>
        <taxon>Bacilli</taxon>
        <taxon>Bacillales</taxon>
        <taxon>Bacillaceae</taxon>
        <taxon>Amphibacillus</taxon>
    </lineage>
</organism>
<dbReference type="OrthoDB" id="2200068at2"/>
<keyword evidence="1" id="KW-0472">Membrane</keyword>
<feature type="transmembrane region" description="Helical" evidence="1">
    <location>
        <begin position="6"/>
        <end position="25"/>
    </location>
</feature>
<keyword evidence="1" id="KW-0812">Transmembrane</keyword>
<keyword evidence="1" id="KW-1133">Transmembrane helix</keyword>
<dbReference type="STRING" id="872970.SAMN04488134_103192"/>
<protein>
    <submittedName>
        <fullName evidence="2">Uncharacterized protein</fullName>
    </submittedName>
</protein>
<feature type="transmembrane region" description="Helical" evidence="1">
    <location>
        <begin position="32"/>
        <end position="53"/>
    </location>
</feature>
<evidence type="ECO:0000313" key="2">
    <source>
        <dbReference type="EMBL" id="SEO03981.1"/>
    </source>
</evidence>
<name>A0A1H8LFP6_9BACI</name>
<dbReference type="EMBL" id="FODJ01000003">
    <property type="protein sequence ID" value="SEO03981.1"/>
    <property type="molecule type" value="Genomic_DNA"/>
</dbReference>
<dbReference type="RefSeq" id="WP_091496053.1">
    <property type="nucleotide sequence ID" value="NZ_FODJ01000003.1"/>
</dbReference>
<gene>
    <name evidence="2" type="ORF">SAMN04488134_103192</name>
</gene>
<reference evidence="2 3" key="1">
    <citation type="submission" date="2016-10" db="EMBL/GenBank/DDBJ databases">
        <authorList>
            <person name="de Groot N.N."/>
        </authorList>
    </citation>
    <scope>NUCLEOTIDE SEQUENCE [LARGE SCALE GENOMIC DNA]</scope>
    <source>
        <strain evidence="2 3">CGMCC 1.10434</strain>
    </source>
</reference>
<dbReference type="AlphaFoldDB" id="A0A1H8LFP6"/>
<feature type="transmembrane region" description="Helical" evidence="1">
    <location>
        <begin position="59"/>
        <end position="81"/>
    </location>
</feature>
<dbReference type="Proteomes" id="UP000199300">
    <property type="component" value="Unassembled WGS sequence"/>
</dbReference>
<keyword evidence="3" id="KW-1185">Reference proteome</keyword>
<accession>A0A1H8LFP6</accession>
<proteinExistence type="predicted"/>
<sequence length="100" mass="11525">MNFILINLFILILLVAGILFLQWQFSKSNNKYLGLIIPLISFMIALLMTLGLIEVTIIKIISTFIMLNLPTLILLAIYLIARERIKRHSQLNKTIIKDLD</sequence>
<evidence type="ECO:0000256" key="1">
    <source>
        <dbReference type="SAM" id="Phobius"/>
    </source>
</evidence>
<evidence type="ECO:0000313" key="3">
    <source>
        <dbReference type="Proteomes" id="UP000199300"/>
    </source>
</evidence>